<gene>
    <name evidence="12" type="ORF">Rhopal_003738-T1</name>
</gene>
<evidence type="ECO:0000256" key="1">
    <source>
        <dbReference type="ARBA" id="ARBA00004496"/>
    </source>
</evidence>
<evidence type="ECO:0000256" key="7">
    <source>
        <dbReference type="ARBA" id="ARBA00037204"/>
    </source>
</evidence>
<evidence type="ECO:0000313" key="12">
    <source>
        <dbReference type="EMBL" id="GJN90724.1"/>
    </source>
</evidence>
<dbReference type="AlphaFoldDB" id="A0AAV5GN99"/>
<evidence type="ECO:0000256" key="6">
    <source>
        <dbReference type="ARBA" id="ARBA00022912"/>
    </source>
</evidence>
<keyword evidence="5" id="KW-0378">Hydrolase</keyword>
<feature type="domain" description="Tyrosine-protein phosphatase" evidence="11">
    <location>
        <begin position="78"/>
        <end position="227"/>
    </location>
</feature>
<evidence type="ECO:0000259" key="11">
    <source>
        <dbReference type="PROSITE" id="PS50054"/>
    </source>
</evidence>
<comment type="similarity">
    <text evidence="2">Belongs to the protein-tyrosine phosphatase family.</text>
</comment>
<dbReference type="PROSITE" id="PS50054">
    <property type="entry name" value="TYR_PHOSPHATASE_DUAL"/>
    <property type="match status" value="1"/>
</dbReference>
<dbReference type="InterPro" id="IPR020428">
    <property type="entry name" value="PFA-DSPs"/>
</dbReference>
<dbReference type="CDD" id="cd14531">
    <property type="entry name" value="PFA-DSP_Oca1"/>
    <property type="match status" value="1"/>
</dbReference>
<comment type="catalytic activity">
    <reaction evidence="9">
        <text>O-phospho-L-tyrosyl-[protein] + H2O = L-tyrosyl-[protein] + phosphate</text>
        <dbReference type="Rhea" id="RHEA:10684"/>
        <dbReference type="Rhea" id="RHEA-COMP:10136"/>
        <dbReference type="Rhea" id="RHEA-COMP:20101"/>
        <dbReference type="ChEBI" id="CHEBI:15377"/>
        <dbReference type="ChEBI" id="CHEBI:43474"/>
        <dbReference type="ChEBI" id="CHEBI:46858"/>
        <dbReference type="ChEBI" id="CHEBI:61978"/>
        <dbReference type="EC" id="3.1.3.48"/>
    </reaction>
</comment>
<keyword evidence="4" id="KW-0963">Cytoplasm</keyword>
<dbReference type="PRINTS" id="PR01911">
    <property type="entry name" value="PFDSPHPHTASE"/>
</dbReference>
<accession>A0AAV5GN99</accession>
<comment type="function">
    <text evidence="7">Putative tyrosine-protein phosphatase required for protection against superoxide stress.</text>
</comment>
<dbReference type="EC" id="3.1.3.48" evidence="3"/>
<evidence type="ECO:0000313" key="13">
    <source>
        <dbReference type="Proteomes" id="UP001342314"/>
    </source>
</evidence>
<evidence type="ECO:0000256" key="8">
    <source>
        <dbReference type="ARBA" id="ARBA00039934"/>
    </source>
</evidence>
<dbReference type="GO" id="GO:0004725">
    <property type="term" value="F:protein tyrosine phosphatase activity"/>
    <property type="evidence" value="ECO:0007669"/>
    <property type="project" value="UniProtKB-EC"/>
</dbReference>
<dbReference type="EMBL" id="BQKY01000007">
    <property type="protein sequence ID" value="GJN90724.1"/>
    <property type="molecule type" value="Genomic_DNA"/>
</dbReference>
<dbReference type="Gene3D" id="3.90.190.10">
    <property type="entry name" value="Protein tyrosine phosphatase superfamily"/>
    <property type="match status" value="1"/>
</dbReference>
<dbReference type="Proteomes" id="UP001342314">
    <property type="component" value="Unassembled WGS sequence"/>
</dbReference>
<evidence type="ECO:0000256" key="4">
    <source>
        <dbReference type="ARBA" id="ARBA00022490"/>
    </source>
</evidence>
<proteinExistence type="inferred from homology"/>
<comment type="caution">
    <text evidence="12">The sequence shown here is derived from an EMBL/GenBank/DDBJ whole genome shotgun (WGS) entry which is preliminary data.</text>
</comment>
<dbReference type="PANTHER" id="PTHR31126">
    <property type="entry name" value="TYROSINE-PROTEIN PHOSPHATASE"/>
    <property type="match status" value="1"/>
</dbReference>
<reference evidence="12 13" key="1">
    <citation type="submission" date="2021-12" db="EMBL/GenBank/DDBJ databases">
        <title>High titer production of polyol ester of fatty acids by Rhodotorula paludigena BS15 towards product separation-free biomass refinery.</title>
        <authorList>
            <person name="Mano J."/>
            <person name="Ono H."/>
            <person name="Tanaka T."/>
            <person name="Naito K."/>
            <person name="Sushida H."/>
            <person name="Ike M."/>
            <person name="Tokuyasu K."/>
            <person name="Kitaoka M."/>
        </authorList>
    </citation>
    <scope>NUCLEOTIDE SEQUENCE [LARGE SCALE GENOMIC DNA]</scope>
    <source>
        <strain evidence="12 13">BS15</strain>
    </source>
</reference>
<evidence type="ECO:0000256" key="10">
    <source>
        <dbReference type="SAM" id="MobiDB-lite"/>
    </source>
</evidence>
<keyword evidence="13" id="KW-1185">Reference proteome</keyword>
<protein>
    <recommendedName>
        <fullName evidence="8">Putative tyrosine-protein phosphatase OCA1</fullName>
        <ecNumber evidence="3">3.1.3.48</ecNumber>
    </recommendedName>
</protein>
<dbReference type="PANTHER" id="PTHR31126:SF8">
    <property type="entry name" value="TYROSINE-PROTEIN PHOSPHATASE OCA1-RELATED"/>
    <property type="match status" value="1"/>
</dbReference>
<organism evidence="12 13">
    <name type="scientific">Rhodotorula paludigena</name>
    <dbReference type="NCBI Taxonomy" id="86838"/>
    <lineage>
        <taxon>Eukaryota</taxon>
        <taxon>Fungi</taxon>
        <taxon>Dikarya</taxon>
        <taxon>Basidiomycota</taxon>
        <taxon>Pucciniomycotina</taxon>
        <taxon>Microbotryomycetes</taxon>
        <taxon>Sporidiobolales</taxon>
        <taxon>Sporidiobolaceae</taxon>
        <taxon>Rhodotorula</taxon>
    </lineage>
</organism>
<evidence type="ECO:0000256" key="9">
    <source>
        <dbReference type="ARBA" id="ARBA00051722"/>
    </source>
</evidence>
<evidence type="ECO:0000256" key="5">
    <source>
        <dbReference type="ARBA" id="ARBA00022801"/>
    </source>
</evidence>
<dbReference type="GO" id="GO:0005737">
    <property type="term" value="C:cytoplasm"/>
    <property type="evidence" value="ECO:0007669"/>
    <property type="project" value="UniProtKB-SubCell"/>
</dbReference>
<dbReference type="InterPro" id="IPR020422">
    <property type="entry name" value="TYR_PHOSPHATASE_DUAL_dom"/>
</dbReference>
<dbReference type="InterPro" id="IPR004861">
    <property type="entry name" value="Siw14-like"/>
</dbReference>
<name>A0AAV5GN99_9BASI</name>
<dbReference type="InterPro" id="IPR029021">
    <property type="entry name" value="Prot-tyrosine_phosphatase-like"/>
</dbReference>
<keyword evidence="6" id="KW-0904">Protein phosphatase</keyword>
<dbReference type="SUPFAM" id="SSF52799">
    <property type="entry name" value="(Phosphotyrosine protein) phosphatases II"/>
    <property type="match status" value="1"/>
</dbReference>
<dbReference type="Pfam" id="PF03162">
    <property type="entry name" value="Y_phosphatase2"/>
    <property type="match status" value="1"/>
</dbReference>
<evidence type="ECO:0000256" key="2">
    <source>
        <dbReference type="ARBA" id="ARBA00009580"/>
    </source>
</evidence>
<sequence>MPVLDPQAIEHAPPARPDEAGPSSSFSSTSPRADDPAPIPRDGDETIACLPATTASDGSRVAVCRVRPSKRVLIPPPQFGLVEEGLFRSGQPGELNFSFLERVGLKTVLWLAPEAPNEPFQQFAREHSIALHHLGADDYAATYDPLTEDTVLHALDLILNPDNAPLLVCCNQGRHRTGTVCGVLRKLQRWNLVSILEEYRRYAGPKVRVLNEQFIELFDVSICQVPPLPAQATA</sequence>
<dbReference type="FunFam" id="3.90.190.10:FF:000035">
    <property type="entry name" value="Tyrosine phosphatase, putative"/>
    <property type="match status" value="1"/>
</dbReference>
<feature type="region of interest" description="Disordered" evidence="10">
    <location>
        <begin position="1"/>
        <end position="45"/>
    </location>
</feature>
<comment type="subcellular location">
    <subcellularLocation>
        <location evidence="1">Cytoplasm</location>
    </subcellularLocation>
</comment>
<evidence type="ECO:0000256" key="3">
    <source>
        <dbReference type="ARBA" id="ARBA00013064"/>
    </source>
</evidence>